<gene>
    <name evidence="1" type="ORF">DARMORV10_A02P35050.1</name>
</gene>
<proteinExistence type="predicted"/>
<dbReference type="AlphaFoldDB" id="A0A816X9T3"/>
<accession>A0A816X9T3</accession>
<reference evidence="1" key="1">
    <citation type="submission" date="2021-01" db="EMBL/GenBank/DDBJ databases">
        <authorList>
            <consortium name="Genoscope - CEA"/>
            <person name="William W."/>
        </authorList>
    </citation>
    <scope>NUCLEOTIDE SEQUENCE</scope>
</reference>
<protein>
    <submittedName>
        <fullName evidence="1">(rape) hypothetical protein</fullName>
    </submittedName>
</protein>
<sequence>MRRRCFNDESAVSSKLHTKQHVEGVYGYGIHRQISSIQRSEGEPAISEAMNNTLETRFAVPEGTIRN</sequence>
<organism evidence="1">
    <name type="scientific">Brassica napus</name>
    <name type="common">Rape</name>
    <dbReference type="NCBI Taxonomy" id="3708"/>
    <lineage>
        <taxon>Eukaryota</taxon>
        <taxon>Viridiplantae</taxon>
        <taxon>Streptophyta</taxon>
        <taxon>Embryophyta</taxon>
        <taxon>Tracheophyta</taxon>
        <taxon>Spermatophyta</taxon>
        <taxon>Magnoliopsida</taxon>
        <taxon>eudicotyledons</taxon>
        <taxon>Gunneridae</taxon>
        <taxon>Pentapetalae</taxon>
        <taxon>rosids</taxon>
        <taxon>malvids</taxon>
        <taxon>Brassicales</taxon>
        <taxon>Brassicaceae</taxon>
        <taxon>Brassiceae</taxon>
        <taxon>Brassica</taxon>
    </lineage>
</organism>
<dbReference type="EMBL" id="HG994356">
    <property type="protein sequence ID" value="CAF2143545.1"/>
    <property type="molecule type" value="Genomic_DNA"/>
</dbReference>
<evidence type="ECO:0000313" key="1">
    <source>
        <dbReference type="EMBL" id="CAF2143545.1"/>
    </source>
</evidence>
<dbReference type="Proteomes" id="UP001295469">
    <property type="component" value="Chromosome A02"/>
</dbReference>
<name>A0A816X9T3_BRANA</name>